<dbReference type="Proteomes" id="UP000765509">
    <property type="component" value="Unassembled WGS sequence"/>
</dbReference>
<keyword evidence="2" id="KW-1185">Reference proteome</keyword>
<organism evidence="1 2">
    <name type="scientific">Austropuccinia psidii MF-1</name>
    <dbReference type="NCBI Taxonomy" id="1389203"/>
    <lineage>
        <taxon>Eukaryota</taxon>
        <taxon>Fungi</taxon>
        <taxon>Dikarya</taxon>
        <taxon>Basidiomycota</taxon>
        <taxon>Pucciniomycotina</taxon>
        <taxon>Pucciniomycetes</taxon>
        <taxon>Pucciniales</taxon>
        <taxon>Sphaerophragmiaceae</taxon>
        <taxon>Austropuccinia</taxon>
    </lineage>
</organism>
<proteinExistence type="predicted"/>
<dbReference type="AlphaFoldDB" id="A0A9Q3KEI6"/>
<evidence type="ECO:0000313" key="2">
    <source>
        <dbReference type="Proteomes" id="UP000765509"/>
    </source>
</evidence>
<comment type="caution">
    <text evidence="1">The sequence shown here is derived from an EMBL/GenBank/DDBJ whole genome shotgun (WGS) entry which is preliminary data.</text>
</comment>
<name>A0A9Q3KEI6_9BASI</name>
<protein>
    <submittedName>
        <fullName evidence="1">Uncharacterized protein</fullName>
    </submittedName>
</protein>
<accession>A0A9Q3KEI6</accession>
<sequence>MGDPFFSLFTISSSIPGESTPLAAASPDSPSISPPGSLLYAFVTALTISPQSTNSDGSVPTEEDLKYDFGLVFSNFDSSIANLGHIMELTFVHGCPPHSYEHTLESIWAGVIHLVHLYRQLKE</sequence>
<evidence type="ECO:0000313" key="1">
    <source>
        <dbReference type="EMBL" id="MBW0579990.1"/>
    </source>
</evidence>
<reference evidence="1" key="1">
    <citation type="submission" date="2021-03" db="EMBL/GenBank/DDBJ databases">
        <title>Draft genome sequence of rust myrtle Austropuccinia psidii MF-1, a brazilian biotype.</title>
        <authorList>
            <person name="Quecine M.C."/>
            <person name="Pachon D.M.R."/>
            <person name="Bonatelli M.L."/>
            <person name="Correr F.H."/>
            <person name="Franceschini L.M."/>
            <person name="Leite T.F."/>
            <person name="Margarido G.R.A."/>
            <person name="Almeida C.A."/>
            <person name="Ferrarezi J.A."/>
            <person name="Labate C.A."/>
        </authorList>
    </citation>
    <scope>NUCLEOTIDE SEQUENCE</scope>
    <source>
        <strain evidence="1">MF-1</strain>
    </source>
</reference>
<gene>
    <name evidence="1" type="ORF">O181_119705</name>
</gene>
<dbReference type="EMBL" id="AVOT02106425">
    <property type="protein sequence ID" value="MBW0579990.1"/>
    <property type="molecule type" value="Genomic_DNA"/>
</dbReference>